<protein>
    <submittedName>
        <fullName evidence="1">Uncharacterized protein</fullName>
    </submittedName>
</protein>
<comment type="caution">
    <text evidence="1">The sequence shown here is derived from an EMBL/GenBank/DDBJ whole genome shotgun (WGS) entry which is preliminary data.</text>
</comment>
<dbReference type="Proteomes" id="UP000483839">
    <property type="component" value="Unassembled WGS sequence"/>
</dbReference>
<evidence type="ECO:0000313" key="2">
    <source>
        <dbReference type="Proteomes" id="UP000483839"/>
    </source>
</evidence>
<dbReference type="RefSeq" id="WP_154590337.1">
    <property type="nucleotide sequence ID" value="NZ_BAABQJ010000006.1"/>
</dbReference>
<dbReference type="AlphaFoldDB" id="A0A6L6G614"/>
<proteinExistence type="predicted"/>
<gene>
    <name evidence="1" type="ORF">GKS16_01160</name>
</gene>
<accession>A0A6L6G614</accession>
<organism evidence="1 2">
    <name type="scientific">Streptococcus uberis</name>
    <dbReference type="NCBI Taxonomy" id="1349"/>
    <lineage>
        <taxon>Bacteria</taxon>
        <taxon>Bacillati</taxon>
        <taxon>Bacillota</taxon>
        <taxon>Bacilli</taxon>
        <taxon>Lactobacillales</taxon>
        <taxon>Streptococcaceae</taxon>
        <taxon>Streptococcus</taxon>
    </lineage>
</organism>
<name>A0A6L6G614_STRUB</name>
<sequence>MAKMTFGMDFLEEAMSSSLIGKGPTSLSSVFLWSSAGIFFQMTGLMVPSIFQNQAIDLTVTNDNLQAALTGHLTSIPHFHTLYTL</sequence>
<dbReference type="EMBL" id="WLXI01000007">
    <property type="protein sequence ID" value="MTD00894.1"/>
    <property type="molecule type" value="Genomic_DNA"/>
</dbReference>
<evidence type="ECO:0000313" key="1">
    <source>
        <dbReference type="EMBL" id="MTD00894.1"/>
    </source>
</evidence>
<reference evidence="1 2" key="1">
    <citation type="submission" date="2019-11" db="EMBL/GenBank/DDBJ databases">
        <title>Streptococcus uberis isolated from clinical mastitis cases on a southeastern Queensland dairy.</title>
        <authorList>
            <person name="Workentine M.L."/>
            <person name="Price R."/>
            <person name="Olchowy T."/>
        </authorList>
    </citation>
    <scope>NUCLEOTIDE SEQUENCE [LARGE SCALE GENOMIC DNA]</scope>
    <source>
        <strain evidence="1 2">OLC4459-A17</strain>
    </source>
</reference>